<name>A0A8D9BTL6_9HEMI</name>
<dbReference type="EMBL" id="HBUF01675614">
    <property type="protein sequence ID" value="CAG6791294.1"/>
    <property type="molecule type" value="Transcribed_RNA"/>
</dbReference>
<sequence>MMSWSNVVSLTRSPSQELTLLVPLHTITPPILSPPHRLPPPMSYSRPLPRLPTTARSRKPRPKVLPLPRGHHKPKDLLRSKPHPHLLPHLASVRLTRDLLQAGR</sequence>
<evidence type="ECO:0000313" key="2">
    <source>
        <dbReference type="EMBL" id="CAG6791284.1"/>
    </source>
</evidence>
<accession>A0A8D9BTL6</accession>
<proteinExistence type="predicted"/>
<feature type="region of interest" description="Disordered" evidence="1">
    <location>
        <begin position="29"/>
        <end position="85"/>
    </location>
</feature>
<protein>
    <submittedName>
        <fullName evidence="2">Uncharacterized protein</fullName>
    </submittedName>
</protein>
<organism evidence="2">
    <name type="scientific">Cacopsylla melanoneura</name>
    <dbReference type="NCBI Taxonomy" id="428564"/>
    <lineage>
        <taxon>Eukaryota</taxon>
        <taxon>Metazoa</taxon>
        <taxon>Ecdysozoa</taxon>
        <taxon>Arthropoda</taxon>
        <taxon>Hexapoda</taxon>
        <taxon>Insecta</taxon>
        <taxon>Pterygota</taxon>
        <taxon>Neoptera</taxon>
        <taxon>Paraneoptera</taxon>
        <taxon>Hemiptera</taxon>
        <taxon>Sternorrhyncha</taxon>
        <taxon>Psylloidea</taxon>
        <taxon>Psyllidae</taxon>
        <taxon>Psyllinae</taxon>
        <taxon>Cacopsylla</taxon>
    </lineage>
</organism>
<dbReference type="EMBL" id="HBUF01675613">
    <property type="protein sequence ID" value="CAG6791289.1"/>
    <property type="molecule type" value="Transcribed_RNA"/>
</dbReference>
<dbReference type="EMBL" id="HBUF01675612">
    <property type="protein sequence ID" value="CAG6791284.1"/>
    <property type="molecule type" value="Transcribed_RNA"/>
</dbReference>
<dbReference type="AlphaFoldDB" id="A0A8D9BTL6"/>
<reference evidence="2" key="1">
    <citation type="submission" date="2021-05" db="EMBL/GenBank/DDBJ databases">
        <authorList>
            <person name="Alioto T."/>
            <person name="Alioto T."/>
            <person name="Gomez Garrido J."/>
        </authorList>
    </citation>
    <scope>NUCLEOTIDE SEQUENCE</scope>
</reference>
<dbReference type="EMBL" id="HBUF01207935">
    <property type="protein sequence ID" value="CAG6664506.1"/>
    <property type="molecule type" value="Transcribed_RNA"/>
</dbReference>
<feature type="compositionally biased region" description="Basic residues" evidence="1">
    <location>
        <begin position="69"/>
        <end position="85"/>
    </location>
</feature>
<dbReference type="EMBL" id="HBUF01207934">
    <property type="protein sequence ID" value="CAG6664504.1"/>
    <property type="molecule type" value="Transcribed_RNA"/>
</dbReference>
<evidence type="ECO:0000256" key="1">
    <source>
        <dbReference type="SAM" id="MobiDB-lite"/>
    </source>
</evidence>
<feature type="compositionally biased region" description="Pro residues" evidence="1">
    <location>
        <begin position="31"/>
        <end position="42"/>
    </location>
</feature>